<comment type="caution">
    <text evidence="5">The sequence shown here is derived from an EMBL/GenBank/DDBJ whole genome shotgun (WGS) entry which is preliminary data.</text>
</comment>
<feature type="domain" description="Gfo/Idh/MocA-like oxidoreductase N-terminal" evidence="3">
    <location>
        <begin position="8"/>
        <end position="121"/>
    </location>
</feature>
<reference evidence="5 6" key="1">
    <citation type="submission" date="2018-09" db="EMBL/GenBank/DDBJ databases">
        <title>Novel species of Cryobacterium.</title>
        <authorList>
            <person name="Liu Q."/>
            <person name="Xin Y.-H."/>
        </authorList>
    </citation>
    <scope>NUCLEOTIDE SEQUENCE [LARGE SCALE GENOMIC DNA]</scope>
    <source>
        <strain evidence="5 6">Hh39</strain>
    </source>
</reference>
<dbReference type="PANTHER" id="PTHR43818:SF11">
    <property type="entry name" value="BCDNA.GH03377"/>
    <property type="match status" value="1"/>
</dbReference>
<dbReference type="SUPFAM" id="SSF51735">
    <property type="entry name" value="NAD(P)-binding Rossmann-fold domains"/>
    <property type="match status" value="1"/>
</dbReference>
<evidence type="ECO:0000256" key="2">
    <source>
        <dbReference type="ARBA" id="ARBA00023027"/>
    </source>
</evidence>
<organism evidence="5 6">
    <name type="scientific">Cryobacterium melibiosiphilum</name>
    <dbReference type="NCBI Taxonomy" id="995039"/>
    <lineage>
        <taxon>Bacteria</taxon>
        <taxon>Bacillati</taxon>
        <taxon>Actinomycetota</taxon>
        <taxon>Actinomycetes</taxon>
        <taxon>Micrococcales</taxon>
        <taxon>Microbacteriaceae</taxon>
        <taxon>Cryobacterium</taxon>
    </lineage>
</organism>
<dbReference type="PANTHER" id="PTHR43818">
    <property type="entry name" value="BCDNA.GH03377"/>
    <property type="match status" value="1"/>
</dbReference>
<evidence type="ECO:0000313" key="5">
    <source>
        <dbReference type="EMBL" id="RJT89667.1"/>
    </source>
</evidence>
<dbReference type="InterPro" id="IPR000683">
    <property type="entry name" value="Gfo/Idh/MocA-like_OxRdtase_N"/>
</dbReference>
<dbReference type="RefSeq" id="WP_119973201.1">
    <property type="nucleotide sequence ID" value="NZ_JBHSQA010000006.1"/>
</dbReference>
<accession>A0A3A5MHP5</accession>
<evidence type="ECO:0000259" key="4">
    <source>
        <dbReference type="Pfam" id="PF22725"/>
    </source>
</evidence>
<keyword evidence="1" id="KW-0560">Oxidoreductase</keyword>
<protein>
    <submittedName>
        <fullName evidence="5">Gfo/Idh/MocA family oxidoreductase</fullName>
    </submittedName>
</protein>
<keyword evidence="6" id="KW-1185">Reference proteome</keyword>
<proteinExistence type="predicted"/>
<dbReference type="Gene3D" id="3.40.50.720">
    <property type="entry name" value="NAD(P)-binding Rossmann-like Domain"/>
    <property type="match status" value="1"/>
</dbReference>
<name>A0A3A5MHP5_9MICO</name>
<dbReference type="GO" id="GO:0000166">
    <property type="term" value="F:nucleotide binding"/>
    <property type="evidence" value="ECO:0007669"/>
    <property type="project" value="InterPro"/>
</dbReference>
<dbReference type="AlphaFoldDB" id="A0A3A5MHP5"/>
<evidence type="ECO:0000256" key="1">
    <source>
        <dbReference type="ARBA" id="ARBA00023002"/>
    </source>
</evidence>
<feature type="domain" description="GFO/IDH/MocA-like oxidoreductase" evidence="4">
    <location>
        <begin position="134"/>
        <end position="267"/>
    </location>
</feature>
<dbReference type="SUPFAM" id="SSF55347">
    <property type="entry name" value="Glyceraldehyde-3-phosphate dehydrogenase-like, C-terminal domain"/>
    <property type="match status" value="1"/>
</dbReference>
<dbReference type="InterPro" id="IPR036291">
    <property type="entry name" value="NAD(P)-bd_dom_sf"/>
</dbReference>
<dbReference type="Pfam" id="PF22725">
    <property type="entry name" value="GFO_IDH_MocA_C3"/>
    <property type="match status" value="1"/>
</dbReference>
<dbReference type="Pfam" id="PF01408">
    <property type="entry name" value="GFO_IDH_MocA"/>
    <property type="match status" value="1"/>
</dbReference>
<dbReference type="GO" id="GO:0016491">
    <property type="term" value="F:oxidoreductase activity"/>
    <property type="evidence" value="ECO:0007669"/>
    <property type="project" value="UniProtKB-KW"/>
</dbReference>
<gene>
    <name evidence="5" type="ORF">D6T64_06175</name>
</gene>
<dbReference type="OrthoDB" id="9776544at2"/>
<dbReference type="InterPro" id="IPR055170">
    <property type="entry name" value="GFO_IDH_MocA-like_dom"/>
</dbReference>
<evidence type="ECO:0000259" key="3">
    <source>
        <dbReference type="Pfam" id="PF01408"/>
    </source>
</evidence>
<dbReference type="EMBL" id="QZVS01000070">
    <property type="protein sequence ID" value="RJT89667.1"/>
    <property type="molecule type" value="Genomic_DNA"/>
</dbReference>
<dbReference type="InterPro" id="IPR050463">
    <property type="entry name" value="Gfo/Idh/MocA_oxidrdct_glycsds"/>
</dbReference>
<dbReference type="Proteomes" id="UP000272015">
    <property type="component" value="Unassembled WGS sequence"/>
</dbReference>
<sequence length="375" mass="39504">MTRTGPVGVAIIGAGVISTQYLDNLVTFPDVKVHVIADLFEDAAAARATEYGIEGHGGVAAALEHPDVEIVINLTIPAAHVEVALAAVRAGKHVWSEKPFSLDRESGRTLLAEADAAGLRLGCAPDTFLGGGLQTARRLIERGEIGTPLTALTLFQVPGPESWHPNPAFLYQAGAGPLFDMAPYYLTALIQIFGPVRRVAAIGSRSRDTRVIGSGPKEGESFAVTVPTHVGALVEFESGQSAQSIFSFESPRKRAGFLEITGLDATISLPDPNMFDGDIRLQRADDEDWTTVPATGSTAGRGTGVLEMARAIRSGAPHRAQGEQAFHVLDTMIAISESAATGAFVNVDSTSAPVPALPEEWDPTEATLLVPVNQP</sequence>
<dbReference type="Gene3D" id="3.30.360.10">
    <property type="entry name" value="Dihydrodipicolinate Reductase, domain 2"/>
    <property type="match status" value="1"/>
</dbReference>
<keyword evidence="2" id="KW-0520">NAD</keyword>
<evidence type="ECO:0000313" key="6">
    <source>
        <dbReference type="Proteomes" id="UP000272015"/>
    </source>
</evidence>